<keyword evidence="1" id="KW-0732">Signal</keyword>
<accession>A0AA40E9X3</accession>
<dbReference type="Pfam" id="PF03330">
    <property type="entry name" value="DPBB_1"/>
    <property type="match status" value="1"/>
</dbReference>
<dbReference type="SUPFAM" id="SSF50685">
    <property type="entry name" value="Barwin-like endoglucanases"/>
    <property type="match status" value="1"/>
</dbReference>
<proteinExistence type="predicted"/>
<dbReference type="AlphaFoldDB" id="A0AA40E9X3"/>
<keyword evidence="4" id="KW-1185">Reference proteome</keyword>
<dbReference type="InterPro" id="IPR009009">
    <property type="entry name" value="RlpA-like_DPBB"/>
</dbReference>
<dbReference type="Proteomes" id="UP001172101">
    <property type="component" value="Unassembled WGS sequence"/>
</dbReference>
<feature type="domain" description="RlpA-like protein double-psi beta-barrel" evidence="2">
    <location>
        <begin position="42"/>
        <end position="94"/>
    </location>
</feature>
<evidence type="ECO:0000313" key="4">
    <source>
        <dbReference type="Proteomes" id="UP001172101"/>
    </source>
</evidence>
<dbReference type="InterPro" id="IPR036908">
    <property type="entry name" value="RlpA-like_sf"/>
</dbReference>
<protein>
    <submittedName>
        <fullName evidence="3">RlpA-like double-psi beta-barrel-protein domain-containing protein-containing protein</fullName>
    </submittedName>
</protein>
<gene>
    <name evidence="3" type="ORF">B0T26DRAFT_631030</name>
</gene>
<dbReference type="InterPro" id="IPR051477">
    <property type="entry name" value="Expansin_CellWall"/>
</dbReference>
<dbReference type="RefSeq" id="XP_060302651.1">
    <property type="nucleotide sequence ID" value="XM_060436309.1"/>
</dbReference>
<dbReference type="Gene3D" id="2.40.40.10">
    <property type="entry name" value="RlpA-like domain"/>
    <property type="match status" value="1"/>
</dbReference>
<organism evidence="3 4">
    <name type="scientific">Lasiosphaeria miniovina</name>
    <dbReference type="NCBI Taxonomy" id="1954250"/>
    <lineage>
        <taxon>Eukaryota</taxon>
        <taxon>Fungi</taxon>
        <taxon>Dikarya</taxon>
        <taxon>Ascomycota</taxon>
        <taxon>Pezizomycotina</taxon>
        <taxon>Sordariomycetes</taxon>
        <taxon>Sordariomycetidae</taxon>
        <taxon>Sordariales</taxon>
        <taxon>Lasiosphaeriaceae</taxon>
        <taxon>Lasiosphaeria</taxon>
    </lineage>
</organism>
<dbReference type="PANTHER" id="PTHR31836:SF28">
    <property type="entry name" value="SRCR DOMAIN-CONTAINING PROTEIN-RELATED"/>
    <property type="match status" value="1"/>
</dbReference>
<dbReference type="GeneID" id="85319579"/>
<feature type="non-terminal residue" evidence="3">
    <location>
        <position position="1"/>
    </location>
</feature>
<evidence type="ECO:0000256" key="1">
    <source>
        <dbReference type="ARBA" id="ARBA00022729"/>
    </source>
</evidence>
<dbReference type="CDD" id="cd22191">
    <property type="entry name" value="DPBB_RlpA_EXP_N-like"/>
    <property type="match status" value="1"/>
</dbReference>
<dbReference type="EMBL" id="JAUIRO010000001">
    <property type="protein sequence ID" value="KAK0733774.1"/>
    <property type="molecule type" value="Genomic_DNA"/>
</dbReference>
<evidence type="ECO:0000259" key="2">
    <source>
        <dbReference type="Pfam" id="PF03330"/>
    </source>
</evidence>
<name>A0AA40E9X3_9PEZI</name>
<sequence>YWGKSTVYEQDGNAGSCGHWNSDSDFVAALGNAWMNHEYKGPQCGRQIEVRHVGSDYGVDGEGNSIIVTVEDTCESCDSNHVDLSIAAWNAITNDAPHGQFHIEW</sequence>
<dbReference type="PANTHER" id="PTHR31836">
    <property type="match status" value="1"/>
</dbReference>
<evidence type="ECO:0000313" key="3">
    <source>
        <dbReference type="EMBL" id="KAK0733774.1"/>
    </source>
</evidence>
<comment type="caution">
    <text evidence="3">The sequence shown here is derived from an EMBL/GenBank/DDBJ whole genome shotgun (WGS) entry which is preliminary data.</text>
</comment>
<reference evidence="3" key="1">
    <citation type="submission" date="2023-06" db="EMBL/GenBank/DDBJ databases">
        <title>Genome-scale phylogeny and comparative genomics of the fungal order Sordariales.</title>
        <authorList>
            <consortium name="Lawrence Berkeley National Laboratory"/>
            <person name="Hensen N."/>
            <person name="Bonometti L."/>
            <person name="Westerberg I."/>
            <person name="Brannstrom I.O."/>
            <person name="Guillou S."/>
            <person name="Cros-Aarteil S."/>
            <person name="Calhoun S."/>
            <person name="Haridas S."/>
            <person name="Kuo A."/>
            <person name="Mondo S."/>
            <person name="Pangilinan J."/>
            <person name="Riley R."/>
            <person name="LaButti K."/>
            <person name="Andreopoulos B."/>
            <person name="Lipzen A."/>
            <person name="Chen C."/>
            <person name="Yanf M."/>
            <person name="Daum C."/>
            <person name="Ng V."/>
            <person name="Clum A."/>
            <person name="Steindorff A."/>
            <person name="Ohm R."/>
            <person name="Martin F."/>
            <person name="Silar P."/>
            <person name="Natvig D."/>
            <person name="Lalanne C."/>
            <person name="Gautier V."/>
            <person name="Ament-velasquez S.L."/>
            <person name="Kruys A."/>
            <person name="Hutchinson M.I."/>
            <person name="Powell A.J."/>
            <person name="Barry K."/>
            <person name="Miller A.N."/>
            <person name="Grigoriev I.V."/>
            <person name="Debuchy R."/>
            <person name="Gladieux P."/>
            <person name="Thoren M.H."/>
            <person name="Johannesson H."/>
        </authorList>
    </citation>
    <scope>NUCLEOTIDE SEQUENCE</scope>
    <source>
        <strain evidence="3">SMH2392-1A</strain>
    </source>
</reference>